<evidence type="ECO:0000256" key="11">
    <source>
        <dbReference type="ARBA" id="ARBA00038053"/>
    </source>
</evidence>
<feature type="transmembrane region" description="Helical" evidence="18">
    <location>
        <begin position="277"/>
        <end position="294"/>
    </location>
</feature>
<evidence type="ECO:0000256" key="13">
    <source>
        <dbReference type="ARBA" id="ARBA00041418"/>
    </source>
</evidence>
<feature type="transmembrane region" description="Helical" evidence="18">
    <location>
        <begin position="255"/>
        <end position="272"/>
    </location>
</feature>
<feature type="compositionally biased region" description="Basic and acidic residues" evidence="17">
    <location>
        <begin position="650"/>
        <end position="663"/>
    </location>
</feature>
<feature type="transmembrane region" description="Helical" evidence="18">
    <location>
        <begin position="96"/>
        <end position="119"/>
    </location>
</feature>
<comment type="caution">
    <text evidence="19">The sequence shown here is derived from an EMBL/GenBank/DDBJ whole genome shotgun (WGS) entry which is preliminary data.</text>
</comment>
<gene>
    <name evidence="19" type="ORF">HMPREF9248_0970</name>
</gene>
<feature type="transmembrane region" description="Helical" evidence="18">
    <location>
        <begin position="397"/>
        <end position="423"/>
    </location>
</feature>
<keyword evidence="19" id="KW-0131">Cell cycle</keyword>
<keyword evidence="19" id="KW-0132">Cell division</keyword>
<comment type="catalytic activity">
    <reaction evidence="15">
        <text>[GlcNAc-(1-&gt;4)-Mur2Ac(oyl-L-Ala-gamma-D-Glu-L-Lys-D-Ala-D-Ala)](n)-di-trans,octa-cis-undecaprenyl diphosphate + beta-D-GlcNAc-(1-&gt;4)-Mur2Ac(oyl-L-Ala-gamma-D-Glu-L-Lys-D-Ala-D-Ala)-di-trans,octa-cis-undecaprenyl diphosphate = [GlcNAc-(1-&gt;4)-Mur2Ac(oyl-L-Ala-gamma-D-Glu-L-Lys-D-Ala-D-Ala)](n+1)-di-trans,octa-cis-undecaprenyl diphosphate + di-trans,octa-cis-undecaprenyl diphosphate + H(+)</text>
        <dbReference type="Rhea" id="RHEA:23708"/>
        <dbReference type="Rhea" id="RHEA-COMP:9602"/>
        <dbReference type="Rhea" id="RHEA-COMP:9603"/>
        <dbReference type="ChEBI" id="CHEBI:15378"/>
        <dbReference type="ChEBI" id="CHEBI:58405"/>
        <dbReference type="ChEBI" id="CHEBI:60033"/>
        <dbReference type="ChEBI" id="CHEBI:78435"/>
        <dbReference type="EC" id="2.4.99.28"/>
    </reaction>
</comment>
<feature type="region of interest" description="Disordered" evidence="17">
    <location>
        <begin position="1"/>
        <end position="63"/>
    </location>
</feature>
<accession>A0ABP2IYN9</accession>
<dbReference type="EC" id="2.4.99.28" evidence="14"/>
<evidence type="ECO:0000256" key="7">
    <source>
        <dbReference type="ARBA" id="ARBA00022989"/>
    </source>
</evidence>
<evidence type="ECO:0000256" key="9">
    <source>
        <dbReference type="ARBA" id="ARBA00032370"/>
    </source>
</evidence>
<evidence type="ECO:0000256" key="6">
    <source>
        <dbReference type="ARBA" id="ARBA00022984"/>
    </source>
</evidence>
<evidence type="ECO:0000256" key="18">
    <source>
        <dbReference type="SAM" id="Phobius"/>
    </source>
</evidence>
<dbReference type="GO" id="GO:0051301">
    <property type="term" value="P:cell division"/>
    <property type="evidence" value="ECO:0007669"/>
    <property type="project" value="UniProtKB-KW"/>
</dbReference>
<evidence type="ECO:0000256" key="4">
    <source>
        <dbReference type="ARBA" id="ARBA00022692"/>
    </source>
</evidence>
<comment type="similarity">
    <text evidence="11">Belongs to the SEDS family. FtsW subfamily.</text>
</comment>
<evidence type="ECO:0000313" key="19">
    <source>
        <dbReference type="EMBL" id="EFL44177.1"/>
    </source>
</evidence>
<evidence type="ECO:0000256" key="12">
    <source>
        <dbReference type="ARBA" id="ARBA00041185"/>
    </source>
</evidence>
<reference evidence="19 20" key="1">
    <citation type="submission" date="2010-08" db="EMBL/GenBank/DDBJ databases">
        <authorList>
            <person name="Durkin A.S."/>
            <person name="Madupu R."/>
            <person name="Torralba M."/>
            <person name="Gillis M."/>
            <person name="Methe B."/>
            <person name="Sutton G."/>
            <person name="Nelson K.E."/>
        </authorList>
    </citation>
    <scope>NUCLEOTIDE SEQUENCE [LARGE SCALE GENOMIC DNA]</scope>
    <source>
        <strain evidence="19 20">PB189-T1-4</strain>
    </source>
</reference>
<keyword evidence="7 18" id="KW-1133">Transmembrane helix</keyword>
<feature type="compositionally biased region" description="Polar residues" evidence="17">
    <location>
        <begin position="550"/>
        <end position="565"/>
    </location>
</feature>
<evidence type="ECO:0000256" key="1">
    <source>
        <dbReference type="ARBA" id="ARBA00004141"/>
    </source>
</evidence>
<protein>
    <recommendedName>
        <fullName evidence="12">Probable peptidoglycan glycosyltransferase FtsW</fullName>
        <ecNumber evidence="14">2.4.99.28</ecNumber>
    </recommendedName>
    <alternativeName>
        <fullName evidence="13">Cell division protein FtsW</fullName>
    </alternativeName>
    <alternativeName>
        <fullName evidence="10">Cell wall polymerase</fullName>
    </alternativeName>
    <alternativeName>
        <fullName evidence="9">Peptidoglycan polymerase</fullName>
    </alternativeName>
</protein>
<organism evidence="19 20">
    <name type="scientific">Fannyhessea vaginae PB189-T1-4</name>
    <dbReference type="NCBI Taxonomy" id="866774"/>
    <lineage>
        <taxon>Bacteria</taxon>
        <taxon>Bacillati</taxon>
        <taxon>Actinomycetota</taxon>
        <taxon>Coriobacteriia</taxon>
        <taxon>Coriobacteriales</taxon>
        <taxon>Atopobiaceae</taxon>
        <taxon>Fannyhessea</taxon>
    </lineage>
</organism>
<dbReference type="EMBL" id="AEDQ01000017">
    <property type="protein sequence ID" value="EFL44177.1"/>
    <property type="molecule type" value="Genomic_DNA"/>
</dbReference>
<evidence type="ECO:0000256" key="17">
    <source>
        <dbReference type="SAM" id="MobiDB-lite"/>
    </source>
</evidence>
<keyword evidence="4 18" id="KW-0812">Transmembrane</keyword>
<feature type="compositionally biased region" description="Low complexity" evidence="17">
    <location>
        <begin position="1"/>
        <end position="16"/>
    </location>
</feature>
<feature type="compositionally biased region" description="Basic and acidic residues" evidence="17">
    <location>
        <begin position="566"/>
        <end position="583"/>
    </location>
</feature>
<evidence type="ECO:0000256" key="10">
    <source>
        <dbReference type="ARBA" id="ARBA00033270"/>
    </source>
</evidence>
<feature type="transmembrane region" description="Helical" evidence="18">
    <location>
        <begin position="131"/>
        <end position="152"/>
    </location>
</feature>
<dbReference type="Pfam" id="PF01098">
    <property type="entry name" value="FTSW_RODA_SPOVE"/>
    <property type="match status" value="1"/>
</dbReference>
<keyword evidence="5" id="KW-0133">Cell shape</keyword>
<evidence type="ECO:0000256" key="15">
    <source>
        <dbReference type="ARBA" id="ARBA00049902"/>
    </source>
</evidence>
<feature type="transmembrane region" description="Helical" evidence="18">
    <location>
        <begin position="233"/>
        <end position="249"/>
    </location>
</feature>
<dbReference type="PANTHER" id="PTHR30474:SF2">
    <property type="entry name" value="PEPTIDOGLYCAN GLYCOSYLTRANSFERASE FTSW-RELATED"/>
    <property type="match status" value="1"/>
</dbReference>
<dbReference type="InterPro" id="IPR001182">
    <property type="entry name" value="FtsW/RodA"/>
</dbReference>
<keyword evidence="2" id="KW-0328">Glycosyltransferase</keyword>
<sequence length="663" mass="72633">MAQPTKRQQRTSRTTTGAVHDSAAPVAATARQPRQPHSVRTGRVSKARAPKARTKAQSRATDTSSSSRAVFSFGGIATRMHDAIVAVPARIMQPRILFVLAVAVLTLIGLMMVFSASSINALNNSVQGNNPLFYLIKQSIYLVPALILFFCFSRCDYHNLYSSFFWPLYLGIAFMLLLVLTPFAGHDAYGASRWISFAGFTLQPSEFAKAIIVIGACRLCTLYFEQGIAQKDAMLFLVLWIVAPMALIIKQPDKGTTLVLGITLLIMFYYAGGSGKVCAGVSAAGLLGFIGLSVKDSYSYARLLGMINPWDNPETFGYQLIQGFYAFANGGIFGTGVGMGKQKYGYLPMAYNDFIFSVIGEELGFIGALVILACFGLILYAGLSIAKQAQDMAGRLIALGTTTIFIFQALLNICGVLGLFPLSGKPIPFVSYGGSSIISSFMLAGILVSVSRHTQLPQTPTEAMRSSLSIARNAGEEPYDGAERSYGPRASRPSSTSPRGSRKLQPRASILRGISVRQPRAQERGRRLMSAASESETSDVSIVAVRPRSRTLSSHETSQSVSETSDLGRSRRPKGERTRTIDERRRYRMELRERTVRLQDTSSDRSLANQVPIRTRTHQQVRVRKGANGYERIDIGPSATERLRGSQQKRGSDTRDTTNRYHR</sequence>
<evidence type="ECO:0000256" key="5">
    <source>
        <dbReference type="ARBA" id="ARBA00022960"/>
    </source>
</evidence>
<dbReference type="Proteomes" id="UP000004431">
    <property type="component" value="Unassembled WGS sequence"/>
</dbReference>
<feature type="region of interest" description="Disordered" evidence="17">
    <location>
        <begin position="472"/>
        <end position="583"/>
    </location>
</feature>
<evidence type="ECO:0000256" key="14">
    <source>
        <dbReference type="ARBA" id="ARBA00044770"/>
    </source>
</evidence>
<proteinExistence type="inferred from homology"/>
<feature type="transmembrane region" description="Helical" evidence="18">
    <location>
        <begin position="363"/>
        <end position="385"/>
    </location>
</feature>
<evidence type="ECO:0000256" key="3">
    <source>
        <dbReference type="ARBA" id="ARBA00022679"/>
    </source>
</evidence>
<dbReference type="PANTHER" id="PTHR30474">
    <property type="entry name" value="CELL CYCLE PROTEIN"/>
    <property type="match status" value="1"/>
</dbReference>
<feature type="compositionally biased region" description="Basic residues" evidence="17">
    <location>
        <begin position="43"/>
        <end position="56"/>
    </location>
</feature>
<evidence type="ECO:0000256" key="16">
    <source>
        <dbReference type="ARBA" id="ARBA00049966"/>
    </source>
</evidence>
<feature type="region of interest" description="Disordered" evidence="17">
    <location>
        <begin position="635"/>
        <end position="663"/>
    </location>
</feature>
<feature type="transmembrane region" description="Helical" evidence="18">
    <location>
        <begin position="429"/>
        <end position="450"/>
    </location>
</feature>
<keyword evidence="8 18" id="KW-0472">Membrane</keyword>
<feature type="compositionally biased region" description="Low complexity" evidence="17">
    <location>
        <begin position="488"/>
        <end position="499"/>
    </location>
</feature>
<evidence type="ECO:0000256" key="2">
    <source>
        <dbReference type="ARBA" id="ARBA00022676"/>
    </source>
</evidence>
<keyword evidence="20" id="KW-1185">Reference proteome</keyword>
<dbReference type="RefSeq" id="WP_006303885.1">
    <property type="nucleotide sequence ID" value="NZ_AEDQ01000017.1"/>
</dbReference>
<evidence type="ECO:0000313" key="20">
    <source>
        <dbReference type="Proteomes" id="UP000004431"/>
    </source>
</evidence>
<keyword evidence="6" id="KW-0573">Peptidoglycan synthesis</keyword>
<keyword evidence="3" id="KW-0808">Transferase</keyword>
<feature type="transmembrane region" description="Helical" evidence="18">
    <location>
        <begin position="164"/>
        <end position="184"/>
    </location>
</feature>
<comment type="function">
    <text evidence="16">Peptidoglycan polymerase that is essential for cell division.</text>
</comment>
<evidence type="ECO:0000256" key="8">
    <source>
        <dbReference type="ARBA" id="ARBA00023136"/>
    </source>
</evidence>
<name>A0ABP2IYN9_9ACTN</name>
<comment type="subcellular location">
    <subcellularLocation>
        <location evidence="1">Membrane</location>
        <topology evidence="1">Multi-pass membrane protein</topology>
    </subcellularLocation>
</comment>